<keyword evidence="3" id="KW-0804">Transcription</keyword>
<dbReference type="Gene3D" id="4.10.280.10">
    <property type="entry name" value="Helix-loop-helix DNA-binding domain"/>
    <property type="match status" value="1"/>
</dbReference>
<accession>A0A1U8FSQ8</accession>
<sequence length="348" mass="39151">MLRCGEMSVLERQRIVLERLYNHSKQQLSSLPQQDLAHFNNLIPGHMMSGGCVEENFTNFDMFGGREHKGFAGSNFVTNNNCQEMAHPSFSTVSNSSITTVSPPPEKENYPSTVVTPRENVVSTKKRKAEFYVEEDCITKRPEGKTGEVHSEITEKSQRGVTGNDSKENSKTSEVQKPDYIHVRARRGQATDSHSLAERARREKISKKMKYLQDLVPGCNKVTGKAGMLDEIINYVQSLQKQVEFLSMKLATLNPRLDLITDNFFTKNFPSYIATTFPPTVALPTLSEYNMIQHQQGSSGDVAQMLPQRRDLMSFPEAFLGSSPLTVVQQQQPTFEPDLQSLFSVGFN</sequence>
<dbReference type="InterPro" id="IPR024097">
    <property type="entry name" value="bHLH_ZIP_TF"/>
</dbReference>
<dbReference type="PANTHER" id="PTHR12565:SF442">
    <property type="entry name" value="TRANSCRIPTION FACTOR HBI1"/>
    <property type="match status" value="1"/>
</dbReference>
<dbReference type="Gramene" id="PHT89017">
    <property type="protein sequence ID" value="PHT89017"/>
    <property type="gene ID" value="T459_04130"/>
</dbReference>
<dbReference type="FunFam" id="4.10.280.10:FF:000002">
    <property type="entry name" value="Basic helix-loop-helix transcription factor"/>
    <property type="match status" value="1"/>
</dbReference>
<dbReference type="CDD" id="cd18919">
    <property type="entry name" value="bHLH_AtBPE_like"/>
    <property type="match status" value="1"/>
</dbReference>
<evidence type="ECO:0000256" key="4">
    <source>
        <dbReference type="ARBA" id="ARBA00023242"/>
    </source>
</evidence>
<keyword evidence="4" id="KW-0539">Nucleus</keyword>
<organism evidence="7 8">
    <name type="scientific">Capsicum annuum</name>
    <name type="common">Capsicum pepper</name>
    <dbReference type="NCBI Taxonomy" id="4072"/>
    <lineage>
        <taxon>Eukaryota</taxon>
        <taxon>Viridiplantae</taxon>
        <taxon>Streptophyta</taxon>
        <taxon>Embryophyta</taxon>
        <taxon>Tracheophyta</taxon>
        <taxon>Spermatophyta</taxon>
        <taxon>Magnoliopsida</taxon>
        <taxon>eudicotyledons</taxon>
        <taxon>Gunneridae</taxon>
        <taxon>Pentapetalae</taxon>
        <taxon>asterids</taxon>
        <taxon>lamiids</taxon>
        <taxon>Solanales</taxon>
        <taxon>Solanaceae</taxon>
        <taxon>Solanoideae</taxon>
        <taxon>Capsiceae</taxon>
        <taxon>Capsicum</taxon>
    </lineage>
</organism>
<dbReference type="InterPro" id="IPR036638">
    <property type="entry name" value="HLH_DNA-bd_sf"/>
</dbReference>
<comment type="subcellular location">
    <subcellularLocation>
        <location evidence="1">Nucleus</location>
    </subcellularLocation>
</comment>
<gene>
    <name evidence="7" type="ORF">T459_04130</name>
</gene>
<dbReference type="PANTHER" id="PTHR12565">
    <property type="entry name" value="STEROL REGULATORY ELEMENT-BINDING PROTEIN"/>
    <property type="match status" value="1"/>
</dbReference>
<feature type="compositionally biased region" description="Basic and acidic residues" evidence="5">
    <location>
        <begin position="165"/>
        <end position="175"/>
    </location>
</feature>
<reference evidence="7 8" key="1">
    <citation type="journal article" date="2014" name="Nat. Genet.">
        <title>Genome sequence of the hot pepper provides insights into the evolution of pungency in Capsicum species.</title>
        <authorList>
            <person name="Kim S."/>
            <person name="Park M."/>
            <person name="Yeom S.I."/>
            <person name="Kim Y.M."/>
            <person name="Lee J.M."/>
            <person name="Lee H.A."/>
            <person name="Seo E."/>
            <person name="Choi J."/>
            <person name="Cheong K."/>
            <person name="Kim K.T."/>
            <person name="Jung K."/>
            <person name="Lee G.W."/>
            <person name="Oh S.K."/>
            <person name="Bae C."/>
            <person name="Kim S.B."/>
            <person name="Lee H.Y."/>
            <person name="Kim S.Y."/>
            <person name="Kim M.S."/>
            <person name="Kang B.C."/>
            <person name="Jo Y.D."/>
            <person name="Yang H.B."/>
            <person name="Jeong H.J."/>
            <person name="Kang W.H."/>
            <person name="Kwon J.K."/>
            <person name="Shin C."/>
            <person name="Lim J.Y."/>
            <person name="Park J.H."/>
            <person name="Huh J.H."/>
            <person name="Kim J.S."/>
            <person name="Kim B.D."/>
            <person name="Cohen O."/>
            <person name="Paran I."/>
            <person name="Suh M.C."/>
            <person name="Lee S.B."/>
            <person name="Kim Y.K."/>
            <person name="Shin Y."/>
            <person name="Noh S.J."/>
            <person name="Park J."/>
            <person name="Seo Y.S."/>
            <person name="Kwon S.Y."/>
            <person name="Kim H.A."/>
            <person name="Park J.M."/>
            <person name="Kim H.J."/>
            <person name="Choi S.B."/>
            <person name="Bosland P.W."/>
            <person name="Reeves G."/>
            <person name="Jo S.H."/>
            <person name="Lee B.W."/>
            <person name="Cho H.T."/>
            <person name="Choi H.S."/>
            <person name="Lee M.S."/>
            <person name="Yu Y."/>
            <person name="Do Choi Y."/>
            <person name="Park B.S."/>
            <person name="van Deynze A."/>
            <person name="Ashrafi H."/>
            <person name="Hill T."/>
            <person name="Kim W.T."/>
            <person name="Pai H.S."/>
            <person name="Ahn H.K."/>
            <person name="Yeam I."/>
            <person name="Giovannoni J.J."/>
            <person name="Rose J.K."/>
            <person name="Sorensen I."/>
            <person name="Lee S.J."/>
            <person name="Kim R.W."/>
            <person name="Choi I.Y."/>
            <person name="Choi B.S."/>
            <person name="Lim J.S."/>
            <person name="Lee Y.H."/>
            <person name="Choi D."/>
        </authorList>
    </citation>
    <scope>NUCLEOTIDE SEQUENCE [LARGE SCALE GENOMIC DNA]</scope>
    <source>
        <strain evidence="8">cv. CM334</strain>
    </source>
</reference>
<dbReference type="SUPFAM" id="SSF47459">
    <property type="entry name" value="HLH, helix-loop-helix DNA-binding domain"/>
    <property type="match status" value="1"/>
</dbReference>
<dbReference type="InterPro" id="IPR011598">
    <property type="entry name" value="bHLH_dom"/>
</dbReference>
<feature type="domain" description="BHLH" evidence="6">
    <location>
        <begin position="189"/>
        <end position="239"/>
    </location>
</feature>
<keyword evidence="2" id="KW-0805">Transcription regulation</keyword>
<proteinExistence type="predicted"/>
<keyword evidence="8" id="KW-1185">Reference proteome</keyword>
<dbReference type="Pfam" id="PF00010">
    <property type="entry name" value="HLH"/>
    <property type="match status" value="1"/>
</dbReference>
<evidence type="ECO:0000313" key="8">
    <source>
        <dbReference type="Proteomes" id="UP000222542"/>
    </source>
</evidence>
<protein>
    <submittedName>
        <fullName evidence="7">Transcription factor HBI1</fullName>
    </submittedName>
</protein>
<dbReference type="SMART" id="SM00353">
    <property type="entry name" value="HLH"/>
    <property type="match status" value="1"/>
</dbReference>
<evidence type="ECO:0000256" key="1">
    <source>
        <dbReference type="ARBA" id="ARBA00004123"/>
    </source>
</evidence>
<dbReference type="Proteomes" id="UP000222542">
    <property type="component" value="Unassembled WGS sequence"/>
</dbReference>
<dbReference type="GO" id="GO:0046983">
    <property type="term" value="F:protein dimerization activity"/>
    <property type="evidence" value="ECO:0007669"/>
    <property type="project" value="InterPro"/>
</dbReference>
<feature type="compositionally biased region" description="Basic and acidic residues" evidence="5">
    <location>
        <begin position="143"/>
        <end position="158"/>
    </location>
</feature>
<evidence type="ECO:0000259" key="6">
    <source>
        <dbReference type="PROSITE" id="PS50888"/>
    </source>
</evidence>
<name>A0A1U8FSQ8_CAPAN</name>
<dbReference type="OMA" id="YNHSKQQ"/>
<dbReference type="GO" id="GO:0003700">
    <property type="term" value="F:DNA-binding transcription factor activity"/>
    <property type="evidence" value="ECO:0000318"/>
    <property type="project" value="GO_Central"/>
</dbReference>
<dbReference type="STRING" id="4072.A0A1U8FSQ8"/>
<dbReference type="AlphaFoldDB" id="A0A1U8FSQ8"/>
<comment type="caution">
    <text evidence="7">The sequence shown here is derived from an EMBL/GenBank/DDBJ whole genome shotgun (WGS) entry which is preliminary data.</text>
</comment>
<reference evidence="7 8" key="2">
    <citation type="journal article" date="2017" name="Genome Biol.">
        <title>New reference genome sequences of hot pepper reveal the massive evolution of plant disease-resistance genes by retroduplication.</title>
        <authorList>
            <person name="Kim S."/>
            <person name="Park J."/>
            <person name="Yeom S.I."/>
            <person name="Kim Y.M."/>
            <person name="Seo E."/>
            <person name="Kim K.T."/>
            <person name="Kim M.S."/>
            <person name="Lee J.M."/>
            <person name="Cheong K."/>
            <person name="Shin H.S."/>
            <person name="Kim S.B."/>
            <person name="Han K."/>
            <person name="Lee J."/>
            <person name="Park M."/>
            <person name="Lee H.A."/>
            <person name="Lee H.Y."/>
            <person name="Lee Y."/>
            <person name="Oh S."/>
            <person name="Lee J.H."/>
            <person name="Choi E."/>
            <person name="Choi E."/>
            <person name="Lee S.E."/>
            <person name="Jeon J."/>
            <person name="Kim H."/>
            <person name="Choi G."/>
            <person name="Song H."/>
            <person name="Lee J."/>
            <person name="Lee S.C."/>
            <person name="Kwon J.K."/>
            <person name="Lee H.Y."/>
            <person name="Koo N."/>
            <person name="Hong Y."/>
            <person name="Kim R.W."/>
            <person name="Kang W.H."/>
            <person name="Huh J.H."/>
            <person name="Kang B.C."/>
            <person name="Yang T.J."/>
            <person name="Lee Y.H."/>
            <person name="Bennetzen J.L."/>
            <person name="Choi D."/>
        </authorList>
    </citation>
    <scope>NUCLEOTIDE SEQUENCE [LARGE SCALE GENOMIC DNA]</scope>
    <source>
        <strain evidence="8">cv. CM334</strain>
    </source>
</reference>
<evidence type="ECO:0000256" key="3">
    <source>
        <dbReference type="ARBA" id="ARBA00023163"/>
    </source>
</evidence>
<evidence type="ECO:0000313" key="7">
    <source>
        <dbReference type="EMBL" id="PHT89017.1"/>
    </source>
</evidence>
<evidence type="ECO:0000256" key="5">
    <source>
        <dbReference type="SAM" id="MobiDB-lite"/>
    </source>
</evidence>
<feature type="region of interest" description="Disordered" evidence="5">
    <location>
        <begin position="93"/>
        <end position="116"/>
    </location>
</feature>
<evidence type="ECO:0000256" key="2">
    <source>
        <dbReference type="ARBA" id="ARBA00023015"/>
    </source>
</evidence>
<dbReference type="EMBL" id="AYRZ02000002">
    <property type="protein sequence ID" value="PHT89017.1"/>
    <property type="molecule type" value="Genomic_DNA"/>
</dbReference>
<dbReference type="GO" id="GO:0005634">
    <property type="term" value="C:nucleus"/>
    <property type="evidence" value="ECO:0000318"/>
    <property type="project" value="GO_Central"/>
</dbReference>
<dbReference type="PROSITE" id="PS50888">
    <property type="entry name" value="BHLH"/>
    <property type="match status" value="1"/>
</dbReference>
<feature type="region of interest" description="Disordered" evidence="5">
    <location>
        <begin position="143"/>
        <end position="175"/>
    </location>
</feature>